<reference evidence="6" key="1">
    <citation type="journal article" date="2014" name="Front. Microbiol.">
        <title>High frequency of phylogenetically diverse reductive dehalogenase-homologous genes in deep subseafloor sedimentary metagenomes.</title>
        <authorList>
            <person name="Kawai M."/>
            <person name="Futagami T."/>
            <person name="Toyoda A."/>
            <person name="Takaki Y."/>
            <person name="Nishi S."/>
            <person name="Hori S."/>
            <person name="Arai W."/>
            <person name="Tsubouchi T."/>
            <person name="Morono Y."/>
            <person name="Uchiyama I."/>
            <person name="Ito T."/>
            <person name="Fujiyama A."/>
            <person name="Inagaki F."/>
            <person name="Takami H."/>
        </authorList>
    </citation>
    <scope>NUCLEOTIDE SEQUENCE</scope>
    <source>
        <strain evidence="6">Expedition CK06-06</strain>
    </source>
</reference>
<gene>
    <name evidence="6" type="ORF">S01H1_11233</name>
</gene>
<dbReference type="GO" id="GO:0030246">
    <property type="term" value="F:carbohydrate binding"/>
    <property type="evidence" value="ECO:0007669"/>
    <property type="project" value="InterPro"/>
</dbReference>
<dbReference type="InterPro" id="IPR011013">
    <property type="entry name" value="Gal_mutarotase_sf_dom"/>
</dbReference>
<dbReference type="SMART" id="SM01038">
    <property type="entry name" value="Bgal_small_N"/>
    <property type="match status" value="1"/>
</dbReference>
<dbReference type="GO" id="GO:0004565">
    <property type="term" value="F:beta-galactosidase activity"/>
    <property type="evidence" value="ECO:0007669"/>
    <property type="project" value="UniProtKB-EC"/>
</dbReference>
<dbReference type="GO" id="GO:0009341">
    <property type="term" value="C:beta-galactosidase complex"/>
    <property type="evidence" value="ECO:0007669"/>
    <property type="project" value="InterPro"/>
</dbReference>
<comment type="caution">
    <text evidence="6">The sequence shown here is derived from an EMBL/GenBank/DDBJ whole genome shotgun (WGS) entry which is preliminary data.</text>
</comment>
<dbReference type="Pfam" id="PF16353">
    <property type="entry name" value="LacZ_4"/>
    <property type="match status" value="1"/>
</dbReference>
<dbReference type="PANTHER" id="PTHR46323">
    <property type="entry name" value="BETA-GALACTOSIDASE"/>
    <property type="match status" value="1"/>
</dbReference>
<dbReference type="InterPro" id="IPR050347">
    <property type="entry name" value="Bact_Beta-galactosidase"/>
</dbReference>
<dbReference type="InterPro" id="IPR013783">
    <property type="entry name" value="Ig-like_fold"/>
</dbReference>
<keyword evidence="4" id="KW-0326">Glycosidase</keyword>
<proteinExistence type="predicted"/>
<keyword evidence="3" id="KW-0378">Hydrolase</keyword>
<organism evidence="6">
    <name type="scientific">marine sediment metagenome</name>
    <dbReference type="NCBI Taxonomy" id="412755"/>
    <lineage>
        <taxon>unclassified sequences</taxon>
        <taxon>metagenomes</taxon>
        <taxon>ecological metagenomes</taxon>
    </lineage>
</organism>
<evidence type="ECO:0000313" key="6">
    <source>
        <dbReference type="EMBL" id="GAF77757.1"/>
    </source>
</evidence>
<dbReference type="InterPro" id="IPR036156">
    <property type="entry name" value="Beta-gal/glucu_dom_sf"/>
</dbReference>
<dbReference type="EC" id="3.2.1.23" evidence="2"/>
<feature type="domain" description="Beta galactosidase small chain/" evidence="5">
    <location>
        <begin position="242"/>
        <end position="414"/>
    </location>
</feature>
<dbReference type="PANTHER" id="PTHR46323:SF2">
    <property type="entry name" value="BETA-GALACTOSIDASE"/>
    <property type="match status" value="1"/>
</dbReference>
<evidence type="ECO:0000259" key="5">
    <source>
        <dbReference type="SMART" id="SM01038"/>
    </source>
</evidence>
<dbReference type="InterPro" id="IPR006103">
    <property type="entry name" value="Glyco_hydro_2_cat"/>
</dbReference>
<evidence type="ECO:0000256" key="2">
    <source>
        <dbReference type="ARBA" id="ARBA00012756"/>
    </source>
</evidence>
<dbReference type="SUPFAM" id="SSF51445">
    <property type="entry name" value="(Trans)glycosidases"/>
    <property type="match status" value="1"/>
</dbReference>
<dbReference type="Gene3D" id="2.70.98.10">
    <property type="match status" value="1"/>
</dbReference>
<protein>
    <recommendedName>
        <fullName evidence="2">beta-galactosidase</fullName>
        <ecNumber evidence="2">3.2.1.23</ecNumber>
    </recommendedName>
</protein>
<evidence type="ECO:0000256" key="1">
    <source>
        <dbReference type="ARBA" id="ARBA00001412"/>
    </source>
</evidence>
<dbReference type="AlphaFoldDB" id="X0SPE5"/>
<evidence type="ECO:0000256" key="4">
    <source>
        <dbReference type="ARBA" id="ARBA00023295"/>
    </source>
</evidence>
<dbReference type="Pfam" id="PF02929">
    <property type="entry name" value="Bgal_small_N"/>
    <property type="match status" value="1"/>
</dbReference>
<comment type="catalytic activity">
    <reaction evidence="1">
        <text>Hydrolysis of terminal non-reducing beta-D-galactose residues in beta-D-galactosides.</text>
        <dbReference type="EC" id="3.2.1.23"/>
    </reaction>
</comment>
<dbReference type="InterPro" id="IPR004199">
    <property type="entry name" value="B-gal_small/dom_5"/>
</dbReference>
<dbReference type="InterPro" id="IPR032312">
    <property type="entry name" value="LacZ_4"/>
</dbReference>
<dbReference type="Gene3D" id="2.60.40.10">
    <property type="entry name" value="Immunoglobulins"/>
    <property type="match status" value="1"/>
</dbReference>
<dbReference type="SUPFAM" id="SSF74650">
    <property type="entry name" value="Galactose mutarotase-like"/>
    <property type="match status" value="1"/>
</dbReference>
<accession>X0SPE5</accession>
<evidence type="ECO:0000256" key="3">
    <source>
        <dbReference type="ARBA" id="ARBA00022801"/>
    </source>
</evidence>
<name>X0SPE5_9ZZZZ</name>
<dbReference type="SUPFAM" id="SSF49303">
    <property type="entry name" value="beta-Galactosidase/glucuronidase domain"/>
    <property type="match status" value="1"/>
</dbReference>
<dbReference type="InterPro" id="IPR014718">
    <property type="entry name" value="GH-type_carb-bd"/>
</dbReference>
<sequence length="414" mass="46725">MYAPIERLVKYAEVEQERPLIMCEYAHAMGNSVGNLQDYWDVIEKYKHLQGGYIWDWVDQALRKKTTGGVEFWAYGGDYGDIPNDDNFLCNGIVQPDRKPNPSLYEVKKVYQYIKAEAIDPAGGKVRIRNRYDFISLDFVDILWELSADGELLQRGKMPGMSLAPRQTQEVTIPFSKPILKAGAEYWLKIIFALAEDTLWAESDHVVAWDQFKVPFDVAPAAEANVDGMAELELQQSDKVITVTGDDFTVTVGKKSGAIESLKFGDVELIKRPLIPNFWRVPIDNDKGNGMPDRLGVWKRAGPDRTINEVGAEQVKPQVVCISVRASLPAGNCDYRSIYTVYGSGDVVVENSLEKPENVNLPNLPRFGMQMAMPEEFNRMTWYGRGPQESYWDRKSGAAVGIYSGQVEEVIHDY</sequence>
<dbReference type="GO" id="GO:0005990">
    <property type="term" value="P:lactose catabolic process"/>
    <property type="evidence" value="ECO:0007669"/>
    <property type="project" value="TreeGrafter"/>
</dbReference>
<dbReference type="EMBL" id="BARS01005725">
    <property type="protein sequence ID" value="GAF77757.1"/>
    <property type="molecule type" value="Genomic_DNA"/>
</dbReference>
<dbReference type="Pfam" id="PF02836">
    <property type="entry name" value="Glyco_hydro_2_C"/>
    <property type="match status" value="1"/>
</dbReference>
<dbReference type="InterPro" id="IPR017853">
    <property type="entry name" value="GH"/>
</dbReference>
<dbReference type="Gene3D" id="3.20.20.80">
    <property type="entry name" value="Glycosidases"/>
    <property type="match status" value="1"/>
</dbReference>
<feature type="non-terminal residue" evidence="6">
    <location>
        <position position="414"/>
    </location>
</feature>